<organism evidence="2">
    <name type="scientific">Aegilops tauschii</name>
    <name type="common">Tausch's goatgrass</name>
    <name type="synonym">Aegilops squarrosa</name>
    <dbReference type="NCBI Taxonomy" id="37682"/>
    <lineage>
        <taxon>Eukaryota</taxon>
        <taxon>Viridiplantae</taxon>
        <taxon>Streptophyta</taxon>
        <taxon>Embryophyta</taxon>
        <taxon>Tracheophyta</taxon>
        <taxon>Spermatophyta</taxon>
        <taxon>Magnoliopsida</taxon>
        <taxon>Liliopsida</taxon>
        <taxon>Poales</taxon>
        <taxon>Poaceae</taxon>
        <taxon>BOP clade</taxon>
        <taxon>Pooideae</taxon>
        <taxon>Triticodae</taxon>
        <taxon>Triticeae</taxon>
        <taxon>Triticinae</taxon>
        <taxon>Aegilops</taxon>
    </lineage>
</organism>
<dbReference type="InterPro" id="IPR032675">
    <property type="entry name" value="LRR_dom_sf"/>
</dbReference>
<proteinExistence type="predicted"/>
<dbReference type="InterPro" id="IPR050905">
    <property type="entry name" value="Plant_NBS-LRR"/>
</dbReference>
<dbReference type="InterPro" id="IPR057135">
    <property type="entry name" value="At4g27190-like_LRR"/>
</dbReference>
<reference evidence="2" key="1">
    <citation type="submission" date="2015-06" db="UniProtKB">
        <authorList>
            <consortium name="EnsemblPlants"/>
        </authorList>
    </citation>
    <scope>IDENTIFICATION</scope>
</reference>
<dbReference type="PANTHER" id="PTHR33463">
    <property type="entry name" value="NB-ARC DOMAIN-CONTAINING PROTEIN-RELATED"/>
    <property type="match status" value="1"/>
</dbReference>
<accession>R7WFH1</accession>
<evidence type="ECO:0000313" key="2">
    <source>
        <dbReference type="EnsemblPlants" id="EMT19925"/>
    </source>
</evidence>
<dbReference type="SUPFAM" id="SSF52058">
    <property type="entry name" value="L domain-like"/>
    <property type="match status" value="1"/>
</dbReference>
<feature type="domain" description="Disease resistance protein At4g27190-like leucine-rich repeats" evidence="1">
    <location>
        <begin position="933"/>
        <end position="1037"/>
    </location>
</feature>
<dbReference type="Gene3D" id="3.80.10.10">
    <property type="entry name" value="Ribonuclease Inhibitor"/>
    <property type="match status" value="2"/>
</dbReference>
<sequence>MEHPLLGYPAKIIPKPYTFTMLPAKVRPPRMLCEDETLQEHRMFDVPRGCRGTRGLKVQQKEKKENGGKEETADIKADTIDVAVERILVELGADTTSSRENAIYFDGWDGVGASAVLQALAKRLSISNEPSTRPTGLEFEKIIHVDCSKWESTRAMQREIAKQLKLPKWVMEIFDEQDEDDDFNGLGQGSRTVIAQVVREIYQATQNRRFLVILHNGSNDVIDVYKFGLYIYGYANSKMLWTFQGRFRLDPKMIDNVKKSTSTDVVLSASRDRRDPQELWSYLLHHEAAQVSCGCKKNGHSIIDPAIVVECALYVLKQCCIGSPIVDYDWPAHTSNYWVCDRIIALTDIDKAWQVGDVLQHEVRLLDIDNRHNTGESTIMPPSHLARSTEHMQYWISTSTCGFELSSSGVMPDDMFQHSHLLGVLKLSRCTFSFSSPPFLCCHSLRFQSLLHCQDLRTRTSNAHHYHTNSDKELDSSTTMLWECFQSLWVLDLRYTDWDQILSARMMDLMTQLRELIVMGANNWDMSHLRGRLRNIRKLRVTKSTCCFNNDVFSEMEMLELLDLSGNTITRGMTSLSGAARNRSLQTVIIGGNYGLKMISFRGCKELKNLLLKGYFSSLEELDISGTSVKTLDLGGVDATSLPERIILLGCEKLRAILWPQHKESQEWSGMLRIDTTSTSAPADGRGVPKAHPHADQSLEQQKEEKFKGWQISLPDARLLRSLYPARYKSLRGCHIDICHAATLVGSMVQGASGDEQVQVQPYTRTVVDSMYRDFLKYRPAEAVTAWEWDCPKIPLPPAPLMRRFLQVTCIIKVIMHGQGNTLLEDANTSALLLPDFICNGVSSLHVYDNPSITSVLAPPQRSEWTRLIWCRVERCPKLHAVFTIPMVRQGMFSDNVSTGFQSLETFWASQLLTARYIWDWDWTMATTHIKHSGNFESLVFLHLDYCPRLIHVLVLATPSVTLGALETLEIVQCGDLREVFPLGPELQEQDKIIEFPKLKYIHLCELPKLQSICGRRMSSPNLEAINIRGCWSLRRLPTVGDNTKPPKVDCEKEWWDNLEWGCMENHHPSRYESSHSLYHKGQLPRRSVLR</sequence>
<dbReference type="AlphaFoldDB" id="R7WFH1"/>
<dbReference type="Pfam" id="PF23247">
    <property type="entry name" value="LRR_RPS2"/>
    <property type="match status" value="1"/>
</dbReference>
<evidence type="ECO:0000259" key="1">
    <source>
        <dbReference type="Pfam" id="PF23247"/>
    </source>
</evidence>
<dbReference type="PANTHER" id="PTHR33463:SF157">
    <property type="entry name" value="NB-ARC DOMAIN-CONTAINING PROTEIN"/>
    <property type="match status" value="1"/>
</dbReference>
<dbReference type="EnsemblPlants" id="EMT19925">
    <property type="protein sequence ID" value="EMT19925"/>
    <property type="gene ID" value="F775_18551"/>
</dbReference>
<name>R7WFH1_AEGTA</name>
<protein>
    <recommendedName>
        <fullName evidence="1">Disease resistance protein At4g27190-like leucine-rich repeats domain-containing protein</fullName>
    </recommendedName>
</protein>